<keyword evidence="1" id="KW-0812">Transmembrane</keyword>
<reference evidence="3" key="1">
    <citation type="submission" date="2015-12" db="EMBL/GenBank/DDBJ databases">
        <authorList>
            <person name="Tarr C.L."/>
            <person name="Gladney L.M."/>
        </authorList>
    </citation>
    <scope>NUCLEOTIDE SEQUENCE [LARGE SCALE GENOMIC DNA]</scope>
    <source>
        <strain evidence="3">2756-81</strain>
    </source>
</reference>
<organism evidence="2 3">
    <name type="scientific">Vibrio cidicii</name>
    <dbReference type="NCBI Taxonomy" id="1763883"/>
    <lineage>
        <taxon>Bacteria</taxon>
        <taxon>Pseudomonadati</taxon>
        <taxon>Pseudomonadota</taxon>
        <taxon>Gammaproteobacteria</taxon>
        <taxon>Vibrionales</taxon>
        <taxon>Vibrionaceae</taxon>
        <taxon>Vibrio</taxon>
    </lineage>
</organism>
<dbReference type="PROSITE" id="PS00409">
    <property type="entry name" value="PROKAR_NTER_METHYL"/>
    <property type="match status" value="1"/>
</dbReference>
<evidence type="ECO:0000313" key="3">
    <source>
        <dbReference type="Proteomes" id="UP000075349"/>
    </source>
</evidence>
<keyword evidence="1" id="KW-1133">Transmembrane helix</keyword>
<dbReference type="Pfam" id="PF07963">
    <property type="entry name" value="N_methyl"/>
    <property type="match status" value="1"/>
</dbReference>
<keyword evidence="1" id="KW-0472">Membrane</keyword>
<dbReference type="NCBIfam" id="TIGR02532">
    <property type="entry name" value="IV_pilin_GFxxxE"/>
    <property type="match status" value="1"/>
</dbReference>
<protein>
    <submittedName>
        <fullName evidence="2">MSHA biogenesis protein MshD</fullName>
    </submittedName>
</protein>
<name>A0A151JHS5_9VIBR</name>
<evidence type="ECO:0000313" key="2">
    <source>
        <dbReference type="EMBL" id="KYN25340.1"/>
    </source>
</evidence>
<accession>A0A151JHS5</accession>
<dbReference type="Proteomes" id="UP000075349">
    <property type="component" value="Unassembled WGS sequence"/>
</dbReference>
<dbReference type="InterPro" id="IPR012902">
    <property type="entry name" value="N_methyl_site"/>
</dbReference>
<gene>
    <name evidence="2" type="ORF">AUQ44_06825</name>
</gene>
<proteinExistence type="predicted"/>
<feature type="transmembrane region" description="Helical" evidence="1">
    <location>
        <begin position="12"/>
        <end position="31"/>
    </location>
</feature>
<comment type="caution">
    <text evidence="2">The sequence shown here is derived from an EMBL/GenBank/DDBJ whole genome shotgun (WGS) entry which is preliminary data.</text>
</comment>
<dbReference type="AlphaFoldDB" id="A0A151JHS5"/>
<dbReference type="EMBL" id="LOMK01000001">
    <property type="protein sequence ID" value="KYN25340.1"/>
    <property type="molecule type" value="Genomic_DNA"/>
</dbReference>
<evidence type="ECO:0000256" key="1">
    <source>
        <dbReference type="SAM" id="Phobius"/>
    </source>
</evidence>
<sequence>MKKHQGMTLIESIVAMVLIAVAMVTLTSLLFPNVKNSAAPHYQTRAIALGQGFMSQILARGFDEHSDFDGGKVRCGESGVLCTTAENLGAEESQINDYNDVDDFIGCWYTTSTQVHCPVGLTQKPLVNVLGDATLSQYPNFRIEVSVFYDGNMDGIDDGAVAGLKRIEMAIYAGQYGPYPLVVYKGNY</sequence>